<dbReference type="KEGG" id="tbl:TBLA_0B08000"/>
<dbReference type="GO" id="GO:0043139">
    <property type="term" value="F:5'-3' DNA helicase activity"/>
    <property type="evidence" value="ECO:0007669"/>
    <property type="project" value="EnsemblFungi"/>
</dbReference>
<gene>
    <name evidence="26" type="primary">TBLA0B08000</name>
    <name evidence="26" type="ORF">TBLA_0B08000</name>
</gene>
<sequence length="1697" mass="191293">MDPLKNRKDRLNKKRLNNNAIIPNERPESDSKKSKKLVTRPSKKYKFAPINNTGMRRPTDGVLKTISVAKIRNTSNKATNSLNSKNDLTLLEYPKPAIKAVKSQSDSDIKSTTISAADINKSKKISAHTHSLTDLSRPDFAPSQEVIWNYQPPEKDISLQEPILESDGENELLVNITTDVEESINGKVPSTPGVPQYLRGALNFSTIDFNKNQSSPPRVIQPEKDNKINELNSATDRSEFLKQSYRDIDDILGDIKDNFPIETSPPPITRLQSSPSRNKINIQEQVVKNKLSLSSDNCIDDDDDSLIDILTQMNTDNSNVKQTTMNSNIPKEEPNILSSSISSHKSAVQPNISAEPAYISKNVIADSTLQAEFQLDNNQSAKSHNFEENSAQIHKATLNLISKGNSIKNTELAKSKNCNSNLSVENIDMLDSDDSLEDSLIGFLEERPRTQRLQTIPTLLQSQPNDNNHMNTISSTNESPDVNSELSEFAKCAVERKGVVRLVIKSIKELQLPKIGLQKILTCIDKDNKTVPVIVRSPWVICDYAEKDVIHIIEGKNIMNKRLLSDDKDPKTGLINDNILILNPDLLLSATTIGTAIDCQRRAVIQSLFKDSGGEPSLPMTIGNIVHELIQEGIKHKIQNNSITTKYLQNNLTSLLENNKFSILICNSSIDEVRKEIETNHLKNVYEFLDKCIDTINKGEPIPVSGSSKTERMAISNIIDIEENIWSPMYGIKGFLDATVEIRNAAGKTIAPFEIKTGKLRNISHEAQGFVYTMLLNDRYELPIEFCLLYYSRDSHMTKYPKILNHLKHLILSRNIVSTYLKYQLNELTNSRQFRMQLPPLPHSSKCEKCPIKQQCMVLDKLLGDNEFTMNSSLKEDYSLITNHLLENEHKYRTFFQYYNDLITKEESSISSLNKEMFLLDSKTRESLSGKCLSQLTVTGWTKNSDRQESYLYTFARSNSDKEHNFLSSHLVENDMVIISDENGHFCLSQGIVQNITNSMITILVRRSLLNNKRDQTNGSIGSNSIQSVFSIPVTQEEALQTLNAVTYRIDKNEVHQSLAIARFNLLNLFLPPVDASEFIEDPTSRKVRLIKPSEGGDLNMRRILVDDIEPRFTPMEHKPLVRYDKSLLSHFNEDQLTAIDKVMRTEDYSLILGMPGTGKTTVIATIIQILVAAGKSVLLTSYTHSAVDNIILKLKNIKKSQLVRLGSPNKIHPKVLKFIPAYENSETFNEIMNDINDKSIVATTSLGIGHLLFSMREKDFDYVILDEASQISMPVALGPLRYGKKFIMVGDHYQLPPLVKNEVARLGGLAKSPFEILCEKHPNAVINLTFQYRMNKDIMKLSNFLIYENKLKCGSEKIANQKLDIHFNLNETSKDSLKKYQTNKKENNWIREILEPERRVVFLNYDNCLDIQETSLNDSISNDGEVAIIKNIIDGKMIYDNGSYDKNDDIGIMALYRGQLGKLKKRFDDEKYHGLEILTVDQFQGRDKDLVVISMVRSNERLQGGQLLKELRRVNVAMSRAKCKLIIIGSKSTIGSVVEIKSFIKLLENEGWIYDLPSNCLTTYNFAQNFETGLGNSITDSNGGTVMGRGVNVTKKGSKNITNTSNNSSVREPSDTANTSTTSSKDSGVILSASGMDDENFTRGEKEDNTSKQRYHPTKFKKSQTAIKNITSESKFVQDKAIIKQALTELKKTEFK</sequence>
<feature type="compositionally biased region" description="Basic and acidic residues" evidence="22">
    <location>
        <begin position="1641"/>
        <end position="1652"/>
    </location>
</feature>
<dbReference type="RefSeq" id="XP_004179135.1">
    <property type="nucleotide sequence ID" value="XM_004179087.1"/>
</dbReference>
<keyword evidence="18" id="KW-0234">DNA repair</keyword>
<keyword evidence="27" id="KW-1185">Reference proteome</keyword>
<evidence type="ECO:0000256" key="19">
    <source>
        <dbReference type="ARBA" id="ARBA00023242"/>
    </source>
</evidence>
<dbReference type="InParanoid" id="I2GZR4"/>
<dbReference type="Gene3D" id="3.90.320.10">
    <property type="match status" value="1"/>
</dbReference>
<dbReference type="CDD" id="cd18041">
    <property type="entry name" value="DEXXQc_DNA2"/>
    <property type="match status" value="1"/>
</dbReference>
<evidence type="ECO:0000256" key="21">
    <source>
        <dbReference type="ARBA" id="ARBA00047995"/>
    </source>
</evidence>
<evidence type="ECO:0000256" key="15">
    <source>
        <dbReference type="ARBA" id="ARBA00023004"/>
    </source>
</evidence>
<dbReference type="InterPro" id="IPR041679">
    <property type="entry name" value="DNA2/NAM7-like_C"/>
</dbReference>
<dbReference type="GO" id="GO:0000781">
    <property type="term" value="C:chromosome, telomeric region"/>
    <property type="evidence" value="ECO:0007669"/>
    <property type="project" value="EnsemblFungi"/>
</dbReference>
<keyword evidence="9" id="KW-0479">Metal-binding</keyword>
<keyword evidence="7" id="KW-0235">DNA replication</keyword>
<evidence type="ECO:0000256" key="17">
    <source>
        <dbReference type="ARBA" id="ARBA00023125"/>
    </source>
</evidence>
<proteinExistence type="inferred from homology"/>
<evidence type="ECO:0000256" key="8">
    <source>
        <dbReference type="ARBA" id="ARBA00022722"/>
    </source>
</evidence>
<comment type="similarity">
    <text evidence="3">Belongs to the DNA2/NAM7 helicase family.</text>
</comment>
<dbReference type="FunCoup" id="I2GZR4">
    <property type="interactions" value="601"/>
</dbReference>
<keyword evidence="8" id="KW-0540">Nuclease</keyword>
<dbReference type="GO" id="GO:0016887">
    <property type="term" value="F:ATP hydrolysis activity"/>
    <property type="evidence" value="ECO:0007669"/>
    <property type="project" value="RHEA"/>
</dbReference>
<dbReference type="GO" id="GO:0017116">
    <property type="term" value="F:single-stranded DNA helicase activity"/>
    <property type="evidence" value="ECO:0007669"/>
    <property type="project" value="EnsemblFungi"/>
</dbReference>
<keyword evidence="12" id="KW-0378">Hydrolase</keyword>
<feature type="compositionally biased region" description="Low complexity" evidence="22">
    <location>
        <begin position="1600"/>
        <end position="1610"/>
    </location>
</feature>
<keyword evidence="16" id="KW-0411">Iron-sulfur</keyword>
<dbReference type="GO" id="GO:0046872">
    <property type="term" value="F:metal ion binding"/>
    <property type="evidence" value="ECO:0007669"/>
    <property type="project" value="UniProtKB-KW"/>
</dbReference>
<dbReference type="InterPro" id="IPR041677">
    <property type="entry name" value="DNA2/NAM7_AAA_11"/>
</dbReference>
<keyword evidence="15" id="KW-0408">Iron</keyword>
<dbReference type="InterPro" id="IPR027417">
    <property type="entry name" value="P-loop_NTPase"/>
</dbReference>
<dbReference type="Pfam" id="PF08696">
    <property type="entry name" value="Dna2"/>
    <property type="match status" value="1"/>
</dbReference>
<dbReference type="GO" id="GO:0033314">
    <property type="term" value="P:mitotic DNA replication checkpoint signaling"/>
    <property type="evidence" value="ECO:0007669"/>
    <property type="project" value="EnsemblFungi"/>
</dbReference>
<evidence type="ECO:0000256" key="5">
    <source>
        <dbReference type="ARBA" id="ARBA00021516"/>
    </source>
</evidence>
<comment type="cofactor">
    <cofactor evidence="1">
        <name>[4Fe-4S] cluster</name>
        <dbReference type="ChEBI" id="CHEBI:49883"/>
    </cofactor>
</comment>
<dbReference type="GeneID" id="14494792"/>
<dbReference type="OrthoDB" id="6513042at2759"/>
<comment type="subcellular location">
    <subcellularLocation>
        <location evidence="2">Nucleus</location>
    </subcellularLocation>
</comment>
<feature type="domain" description="DNA2/NAM7 helicase-like C-terminal" evidence="25">
    <location>
        <begin position="1311"/>
        <end position="1532"/>
    </location>
</feature>
<evidence type="ECO:0000313" key="26">
    <source>
        <dbReference type="EMBL" id="CCH59616.1"/>
    </source>
</evidence>
<feature type="compositionally biased region" description="Polar residues" evidence="22">
    <location>
        <begin position="1616"/>
        <end position="1627"/>
    </location>
</feature>
<evidence type="ECO:0000256" key="9">
    <source>
        <dbReference type="ARBA" id="ARBA00022723"/>
    </source>
</evidence>
<evidence type="ECO:0000256" key="16">
    <source>
        <dbReference type="ARBA" id="ARBA00023014"/>
    </source>
</evidence>
<dbReference type="GO" id="GO:0000723">
    <property type="term" value="P:telomere maintenance"/>
    <property type="evidence" value="ECO:0007669"/>
    <property type="project" value="EnsemblFungi"/>
</dbReference>
<keyword evidence="6" id="KW-0004">4Fe-4S</keyword>
<dbReference type="InterPro" id="IPR014808">
    <property type="entry name" value="DNA_replication_fac_Dna2_N"/>
</dbReference>
<dbReference type="Pfam" id="PF13086">
    <property type="entry name" value="AAA_11"/>
    <property type="match status" value="2"/>
</dbReference>
<dbReference type="EMBL" id="HE806317">
    <property type="protein sequence ID" value="CCH59616.1"/>
    <property type="molecule type" value="Genomic_DNA"/>
</dbReference>
<keyword evidence="17" id="KW-0238">DNA-binding</keyword>
<evidence type="ECO:0000256" key="10">
    <source>
        <dbReference type="ARBA" id="ARBA00022741"/>
    </source>
</evidence>
<dbReference type="InterPro" id="IPR047187">
    <property type="entry name" value="SF1_C_Upf1"/>
</dbReference>
<feature type="compositionally biased region" description="Basic residues" evidence="22">
    <location>
        <begin position="7"/>
        <end position="16"/>
    </location>
</feature>
<dbReference type="EC" id="3.6.4.12" evidence="4"/>
<dbReference type="GO" id="GO:0000014">
    <property type="term" value="F:single-stranded DNA endodeoxyribonuclease activity"/>
    <property type="evidence" value="ECO:0007669"/>
    <property type="project" value="EnsemblFungi"/>
</dbReference>
<dbReference type="GO" id="GO:0005634">
    <property type="term" value="C:nucleus"/>
    <property type="evidence" value="ECO:0007669"/>
    <property type="project" value="UniProtKB-SubCell"/>
</dbReference>
<evidence type="ECO:0000259" key="25">
    <source>
        <dbReference type="Pfam" id="PF13087"/>
    </source>
</evidence>
<dbReference type="GO" id="GO:0035861">
    <property type="term" value="C:site of double-strand break"/>
    <property type="evidence" value="ECO:0007669"/>
    <property type="project" value="EnsemblFungi"/>
</dbReference>
<evidence type="ECO:0000256" key="6">
    <source>
        <dbReference type="ARBA" id="ARBA00022485"/>
    </source>
</evidence>
<dbReference type="PANTHER" id="PTHR43788:SF8">
    <property type="entry name" value="DNA-BINDING PROTEIN SMUBP-2"/>
    <property type="match status" value="1"/>
</dbReference>
<evidence type="ECO:0000256" key="11">
    <source>
        <dbReference type="ARBA" id="ARBA00022763"/>
    </source>
</evidence>
<reference evidence="26 27" key="1">
    <citation type="journal article" date="2011" name="Proc. Natl. Acad. Sci. U.S.A.">
        <title>Evolutionary erosion of yeast sex chromosomes by mating-type switching accidents.</title>
        <authorList>
            <person name="Gordon J.L."/>
            <person name="Armisen D."/>
            <person name="Proux-Wera E."/>
            <person name="Oheigeartaigh S.S."/>
            <person name="Byrne K.P."/>
            <person name="Wolfe K.H."/>
        </authorList>
    </citation>
    <scope>NUCLEOTIDE SEQUENCE [LARGE SCALE GENOMIC DNA]</scope>
    <source>
        <strain evidence="27">ATCC 34711 / CBS 6284 / DSM 70876 / NBRC 10599 / NRRL Y-10934 / UCD 77-7</strain>
    </source>
</reference>
<dbReference type="GO" id="GO:0032448">
    <property type="term" value="F:DNA hairpin binding"/>
    <property type="evidence" value="ECO:0007669"/>
    <property type="project" value="EnsemblFungi"/>
</dbReference>
<keyword evidence="10" id="KW-0547">Nucleotide-binding</keyword>
<keyword evidence="19" id="KW-0539">Nucleus</keyword>
<keyword evidence="13" id="KW-0347">Helicase</keyword>
<dbReference type="GO" id="GO:0051539">
    <property type="term" value="F:4 iron, 4 sulfur cluster binding"/>
    <property type="evidence" value="ECO:0007669"/>
    <property type="project" value="UniProtKB-KW"/>
</dbReference>
<evidence type="ECO:0000256" key="1">
    <source>
        <dbReference type="ARBA" id="ARBA00001966"/>
    </source>
</evidence>
<accession>I2GZR4</accession>
<keyword evidence="14" id="KW-0067">ATP-binding</keyword>
<feature type="domain" description="DNA replication factor Dna2 N-terminal" evidence="23">
    <location>
        <begin position="525"/>
        <end position="741"/>
    </location>
</feature>
<comment type="catalytic activity">
    <reaction evidence="21">
        <text>ATP + H2O = ADP + phosphate + H(+)</text>
        <dbReference type="Rhea" id="RHEA:13065"/>
        <dbReference type="ChEBI" id="CHEBI:15377"/>
        <dbReference type="ChEBI" id="CHEBI:15378"/>
        <dbReference type="ChEBI" id="CHEBI:30616"/>
        <dbReference type="ChEBI" id="CHEBI:43474"/>
        <dbReference type="ChEBI" id="CHEBI:456216"/>
        <dbReference type="EC" id="3.6.4.12"/>
    </reaction>
</comment>
<dbReference type="Proteomes" id="UP000002866">
    <property type="component" value="Chromosome 2"/>
</dbReference>
<dbReference type="FunFam" id="3.40.50.300:FF:000721">
    <property type="entry name" value="DNA replication ATP-dependent helicase/nuclease DNA2"/>
    <property type="match status" value="1"/>
</dbReference>
<evidence type="ECO:0000256" key="13">
    <source>
        <dbReference type="ARBA" id="ARBA00022806"/>
    </source>
</evidence>
<keyword evidence="11" id="KW-0227">DNA damage</keyword>
<dbReference type="GO" id="GO:0005524">
    <property type="term" value="F:ATP binding"/>
    <property type="evidence" value="ECO:0007669"/>
    <property type="project" value="UniProtKB-KW"/>
</dbReference>
<dbReference type="GO" id="GO:0000706">
    <property type="term" value="P:meiotic DNA double-strand break processing"/>
    <property type="evidence" value="ECO:0007669"/>
    <property type="project" value="EnsemblFungi"/>
</dbReference>
<keyword evidence="20" id="KW-0511">Multifunctional enzyme</keyword>
<dbReference type="eggNOG" id="KOG1805">
    <property type="taxonomic scope" value="Eukaryota"/>
</dbReference>
<feature type="region of interest" description="Disordered" evidence="22">
    <location>
        <begin position="1582"/>
        <end position="1662"/>
    </location>
</feature>
<evidence type="ECO:0000259" key="23">
    <source>
        <dbReference type="Pfam" id="PF08696"/>
    </source>
</evidence>
<dbReference type="GO" id="GO:0006273">
    <property type="term" value="P:lagging strand elongation"/>
    <property type="evidence" value="ECO:0007669"/>
    <property type="project" value="EnsemblFungi"/>
</dbReference>
<dbReference type="STRING" id="1071380.I2GZR4"/>
<name>I2GZR4_HENB6</name>
<dbReference type="SUPFAM" id="SSF52540">
    <property type="entry name" value="P-loop containing nucleoside triphosphate hydrolases"/>
    <property type="match status" value="1"/>
</dbReference>
<dbReference type="HOGENOM" id="CLU_001666_2_1_1"/>
<evidence type="ECO:0000256" key="2">
    <source>
        <dbReference type="ARBA" id="ARBA00004123"/>
    </source>
</evidence>
<protein>
    <recommendedName>
        <fullName evidence="5">DNA replication ATP-dependent helicase/nuclease DNA2</fullName>
        <ecNumber evidence="4">3.6.4.12</ecNumber>
    </recommendedName>
</protein>
<dbReference type="InterPro" id="IPR011604">
    <property type="entry name" value="PDDEXK-like_dom_sf"/>
</dbReference>
<evidence type="ECO:0000256" key="22">
    <source>
        <dbReference type="SAM" id="MobiDB-lite"/>
    </source>
</evidence>
<evidence type="ECO:0000256" key="3">
    <source>
        <dbReference type="ARBA" id="ARBA00007913"/>
    </source>
</evidence>
<dbReference type="InterPro" id="IPR026851">
    <property type="entry name" value="Dna2/JHS1_DEXXQ-box"/>
</dbReference>
<evidence type="ECO:0000256" key="18">
    <source>
        <dbReference type="ARBA" id="ARBA00023204"/>
    </source>
</evidence>
<dbReference type="CDD" id="cd18808">
    <property type="entry name" value="SF1_C_Upf1"/>
    <property type="match status" value="1"/>
</dbReference>
<evidence type="ECO:0000256" key="20">
    <source>
        <dbReference type="ARBA" id="ARBA00023268"/>
    </source>
</evidence>
<evidence type="ECO:0000256" key="7">
    <source>
        <dbReference type="ARBA" id="ARBA00022705"/>
    </source>
</evidence>
<evidence type="ECO:0000256" key="14">
    <source>
        <dbReference type="ARBA" id="ARBA00022840"/>
    </source>
</evidence>
<evidence type="ECO:0000259" key="24">
    <source>
        <dbReference type="Pfam" id="PF13086"/>
    </source>
</evidence>
<dbReference type="GO" id="GO:0061849">
    <property type="term" value="F:telomeric G-quadruplex DNA binding"/>
    <property type="evidence" value="ECO:0007669"/>
    <property type="project" value="EnsemblFungi"/>
</dbReference>
<dbReference type="Pfam" id="PF13087">
    <property type="entry name" value="AAA_12"/>
    <property type="match status" value="1"/>
</dbReference>
<evidence type="ECO:0000256" key="12">
    <source>
        <dbReference type="ARBA" id="ARBA00022801"/>
    </source>
</evidence>
<dbReference type="GO" id="GO:0005737">
    <property type="term" value="C:cytoplasm"/>
    <property type="evidence" value="ECO:0007669"/>
    <property type="project" value="EnsemblFungi"/>
</dbReference>
<dbReference type="PANTHER" id="PTHR43788">
    <property type="entry name" value="DNA2/NAM7 HELICASE FAMILY MEMBER"/>
    <property type="match status" value="1"/>
</dbReference>
<evidence type="ECO:0000256" key="4">
    <source>
        <dbReference type="ARBA" id="ARBA00012551"/>
    </source>
</evidence>
<dbReference type="Gene3D" id="3.40.50.300">
    <property type="entry name" value="P-loop containing nucleotide triphosphate hydrolases"/>
    <property type="match status" value="2"/>
</dbReference>
<dbReference type="GO" id="GO:0017108">
    <property type="term" value="F:5'-flap endonuclease activity"/>
    <property type="evidence" value="ECO:0007669"/>
    <property type="project" value="EnsemblFungi"/>
</dbReference>
<evidence type="ECO:0000313" key="27">
    <source>
        <dbReference type="Proteomes" id="UP000002866"/>
    </source>
</evidence>
<dbReference type="GO" id="GO:0000400">
    <property type="term" value="F:four-way junction DNA binding"/>
    <property type="evidence" value="ECO:0007669"/>
    <property type="project" value="EnsemblFungi"/>
</dbReference>
<dbReference type="GO" id="GO:0043539">
    <property type="term" value="F:protein serine/threonine kinase activator activity"/>
    <property type="evidence" value="ECO:0007669"/>
    <property type="project" value="EnsemblFungi"/>
</dbReference>
<feature type="domain" description="DNA2/NAM7 helicase helicase" evidence="24">
    <location>
        <begin position="1131"/>
        <end position="1220"/>
    </location>
</feature>
<organism evidence="26 27">
    <name type="scientific">Henningerozyma blattae (strain ATCC 34711 / CBS 6284 / DSM 70876 / NBRC 10599 / NRRL Y-10934 / UCD 77-7)</name>
    <name type="common">Yeast</name>
    <name type="synonym">Tetrapisispora blattae</name>
    <dbReference type="NCBI Taxonomy" id="1071380"/>
    <lineage>
        <taxon>Eukaryota</taxon>
        <taxon>Fungi</taxon>
        <taxon>Dikarya</taxon>
        <taxon>Ascomycota</taxon>
        <taxon>Saccharomycotina</taxon>
        <taxon>Saccharomycetes</taxon>
        <taxon>Saccharomycetales</taxon>
        <taxon>Saccharomycetaceae</taxon>
        <taxon>Henningerozyma</taxon>
    </lineage>
</organism>
<feature type="domain" description="DNA2/NAM7 helicase helicase" evidence="24">
    <location>
        <begin position="1235"/>
        <end position="1302"/>
    </location>
</feature>
<feature type="region of interest" description="Disordered" evidence="22">
    <location>
        <begin position="1"/>
        <end position="41"/>
    </location>
</feature>
<dbReference type="InterPro" id="IPR050534">
    <property type="entry name" value="Coronavir_polyprotein_1ab"/>
</dbReference>